<dbReference type="PANTHER" id="PTHR23530:SF1">
    <property type="entry name" value="PERMEASE, MAJOR FACILITATOR SUPERFAMILY-RELATED"/>
    <property type="match status" value="1"/>
</dbReference>
<dbReference type="SUPFAM" id="SSF103473">
    <property type="entry name" value="MFS general substrate transporter"/>
    <property type="match status" value="1"/>
</dbReference>
<accession>A0A1R4B6J9</accession>
<feature type="transmembrane region" description="Helical" evidence="4">
    <location>
        <begin position="135"/>
        <end position="156"/>
    </location>
</feature>
<dbReference type="EMBL" id="FUFT01000005">
    <property type="protein sequence ID" value="SJL84539.1"/>
    <property type="molecule type" value="Genomic_DNA"/>
</dbReference>
<evidence type="ECO:0000256" key="1">
    <source>
        <dbReference type="ARBA" id="ARBA00022692"/>
    </source>
</evidence>
<name>A0A1R4B6J9_9VIBR</name>
<dbReference type="Pfam" id="PF07690">
    <property type="entry name" value="MFS_1"/>
    <property type="match status" value="1"/>
</dbReference>
<feature type="transmembrane region" description="Helical" evidence="4">
    <location>
        <begin position="39"/>
        <end position="60"/>
    </location>
</feature>
<feature type="transmembrane region" description="Helical" evidence="4">
    <location>
        <begin position="72"/>
        <end position="90"/>
    </location>
</feature>
<dbReference type="AlphaFoldDB" id="A0A1R4B6J9"/>
<keyword evidence="1 4" id="KW-0812">Transmembrane</keyword>
<keyword evidence="2 4" id="KW-1133">Transmembrane helix</keyword>
<feature type="transmembrane region" description="Helical" evidence="4">
    <location>
        <begin position="176"/>
        <end position="196"/>
    </location>
</feature>
<dbReference type="InterPro" id="IPR011701">
    <property type="entry name" value="MFS"/>
</dbReference>
<evidence type="ECO:0000256" key="3">
    <source>
        <dbReference type="ARBA" id="ARBA00023136"/>
    </source>
</evidence>
<feature type="transmembrane region" description="Helical" evidence="4">
    <location>
        <begin position="16"/>
        <end position="33"/>
    </location>
</feature>
<dbReference type="GO" id="GO:0022857">
    <property type="term" value="F:transmembrane transporter activity"/>
    <property type="evidence" value="ECO:0007669"/>
    <property type="project" value="InterPro"/>
</dbReference>
<feature type="transmembrane region" description="Helical" evidence="4">
    <location>
        <begin position="232"/>
        <end position="254"/>
    </location>
</feature>
<dbReference type="PROSITE" id="PS50850">
    <property type="entry name" value="MFS"/>
    <property type="match status" value="1"/>
</dbReference>
<keyword evidence="7" id="KW-1185">Reference proteome</keyword>
<feature type="domain" description="Major facilitator superfamily (MFS) profile" evidence="5">
    <location>
        <begin position="6"/>
        <end position="415"/>
    </location>
</feature>
<gene>
    <name evidence="6" type="ORF">VPAL9027_02528</name>
</gene>
<dbReference type="InterPro" id="IPR053160">
    <property type="entry name" value="MFS_DHA3_Transporter"/>
</dbReference>
<sequence length="423" mass="46968">MFCENLKKIYILNQSLQWFMVGLILPILTVFQVEKGLDLFEVGIVMGVYSTSIILLELPTGALADTIGRKKVFIISVVLMFISFFGMLISQEFWHYIISFAFLGASRSLSSGTIDAWFIDEFEKKYPDGNLQETLAMVGIFVTLSLGGASLLGGYIPMSSLSIIISHIEGFDIYSLNFMVALFLALCQMLLTSVLIKEERIVEHQEKGILSGLMAFPSLIATSVHYGLKNHLVFLLILASVFWSFSLSGVEMLWQPKAKEVAGAEFQTSILGILGSGYFFAGALGSYISIPLCRLFKNDYAFVLFMMRLFMGTVLVIMAISTTQVGFAIAYWTFFLINGVKESPHATIYNEAIPSEKRSTMLSFESFVMQIGGLAGSICLGYLANNFSIEYAWMFSGALITSSSLIYILVRKQRQLIVEQPSG</sequence>
<evidence type="ECO:0000313" key="7">
    <source>
        <dbReference type="Proteomes" id="UP000189475"/>
    </source>
</evidence>
<dbReference type="InterPro" id="IPR036259">
    <property type="entry name" value="MFS_trans_sf"/>
</dbReference>
<evidence type="ECO:0000256" key="2">
    <source>
        <dbReference type="ARBA" id="ARBA00022989"/>
    </source>
</evidence>
<reference evidence="6 7" key="1">
    <citation type="submission" date="2017-02" db="EMBL/GenBank/DDBJ databases">
        <authorList>
            <person name="Peterson S.W."/>
        </authorList>
    </citation>
    <scope>NUCLEOTIDE SEQUENCE [LARGE SCALE GENOMIC DNA]</scope>
    <source>
        <strain evidence="6 7">CECT 9027</strain>
    </source>
</reference>
<evidence type="ECO:0000256" key="4">
    <source>
        <dbReference type="SAM" id="Phobius"/>
    </source>
</evidence>
<feature type="transmembrane region" description="Helical" evidence="4">
    <location>
        <begin position="391"/>
        <end position="410"/>
    </location>
</feature>
<dbReference type="PANTHER" id="PTHR23530">
    <property type="entry name" value="TRANSPORT PROTEIN-RELATED"/>
    <property type="match status" value="1"/>
</dbReference>
<dbReference type="STRING" id="1918946.VPAL9027_02528"/>
<feature type="transmembrane region" description="Helical" evidence="4">
    <location>
        <begin position="310"/>
        <end position="334"/>
    </location>
</feature>
<evidence type="ECO:0000259" key="5">
    <source>
        <dbReference type="PROSITE" id="PS50850"/>
    </source>
</evidence>
<organism evidence="6 7">
    <name type="scientific">Vibrio palustris</name>
    <dbReference type="NCBI Taxonomy" id="1918946"/>
    <lineage>
        <taxon>Bacteria</taxon>
        <taxon>Pseudomonadati</taxon>
        <taxon>Pseudomonadota</taxon>
        <taxon>Gammaproteobacteria</taxon>
        <taxon>Vibrionales</taxon>
        <taxon>Vibrionaceae</taxon>
        <taxon>Vibrio</taxon>
    </lineage>
</organism>
<dbReference type="RefSeq" id="WP_159439147.1">
    <property type="nucleotide sequence ID" value="NZ_AP024888.1"/>
</dbReference>
<proteinExistence type="predicted"/>
<dbReference type="Proteomes" id="UP000189475">
    <property type="component" value="Unassembled WGS sequence"/>
</dbReference>
<protein>
    <submittedName>
        <fullName evidence="6">Major Facilitator Superfamily protein</fullName>
    </submittedName>
</protein>
<keyword evidence="3 4" id="KW-0472">Membrane</keyword>
<evidence type="ECO:0000313" key="6">
    <source>
        <dbReference type="EMBL" id="SJL84539.1"/>
    </source>
</evidence>
<feature type="transmembrane region" description="Helical" evidence="4">
    <location>
        <begin position="266"/>
        <end position="290"/>
    </location>
</feature>
<dbReference type="InterPro" id="IPR020846">
    <property type="entry name" value="MFS_dom"/>
</dbReference>
<feature type="transmembrane region" description="Helical" evidence="4">
    <location>
        <begin position="208"/>
        <end position="226"/>
    </location>
</feature>
<dbReference type="Gene3D" id="1.20.1250.20">
    <property type="entry name" value="MFS general substrate transporter like domains"/>
    <property type="match status" value="1"/>
</dbReference>
<dbReference type="OrthoDB" id="9816124at2"/>